<evidence type="ECO:0000313" key="3">
    <source>
        <dbReference type="Proteomes" id="UP000245368"/>
    </source>
</evidence>
<dbReference type="CDD" id="cd05399">
    <property type="entry name" value="NT_Rel-Spo_like"/>
    <property type="match status" value="1"/>
</dbReference>
<keyword evidence="2" id="KW-0418">Kinase</keyword>
<dbReference type="EMBL" id="CP029494">
    <property type="protein sequence ID" value="AWN22584.1"/>
    <property type="molecule type" value="Genomic_DNA"/>
</dbReference>
<organism evidence="2 3">
    <name type="scientific">Deinococcus irradiatisoli</name>
    <dbReference type="NCBI Taxonomy" id="2202254"/>
    <lineage>
        <taxon>Bacteria</taxon>
        <taxon>Thermotogati</taxon>
        <taxon>Deinococcota</taxon>
        <taxon>Deinococci</taxon>
        <taxon>Deinococcales</taxon>
        <taxon>Deinococcaceae</taxon>
        <taxon>Deinococcus</taxon>
    </lineage>
</organism>
<reference evidence="2 3" key="1">
    <citation type="submission" date="2018-05" db="EMBL/GenBank/DDBJ databases">
        <title>Complete Genome Sequence of Deinococcus sp. strain 17bor-2.</title>
        <authorList>
            <person name="Srinivasan S."/>
        </authorList>
    </citation>
    <scope>NUCLEOTIDE SEQUENCE [LARGE SCALE GENOMIC DNA]</scope>
    <source>
        <strain evidence="2 3">17bor-2</strain>
    </source>
</reference>
<evidence type="ECO:0000259" key="1">
    <source>
        <dbReference type="SMART" id="SM00954"/>
    </source>
</evidence>
<dbReference type="SUPFAM" id="SSF81301">
    <property type="entry name" value="Nucleotidyltransferase"/>
    <property type="match status" value="1"/>
</dbReference>
<feature type="domain" description="RelA/SpoT" evidence="1">
    <location>
        <begin position="36"/>
        <end position="158"/>
    </location>
</feature>
<dbReference type="PANTHER" id="PTHR41773:SF1">
    <property type="entry name" value="RELA_SPOT DOMAIN-CONTAINING PROTEIN"/>
    <property type="match status" value="1"/>
</dbReference>
<dbReference type="Pfam" id="PF04607">
    <property type="entry name" value="RelA_SpoT"/>
    <property type="match status" value="1"/>
</dbReference>
<dbReference type="Gene3D" id="1.10.287.860">
    <property type="entry name" value="Nucleotidyltransferase"/>
    <property type="match status" value="1"/>
</dbReference>
<dbReference type="Proteomes" id="UP000245368">
    <property type="component" value="Chromosome"/>
</dbReference>
<dbReference type="GO" id="GO:0016301">
    <property type="term" value="F:kinase activity"/>
    <property type="evidence" value="ECO:0007669"/>
    <property type="project" value="UniProtKB-KW"/>
</dbReference>
<dbReference type="AlphaFoldDB" id="A0A2Z3JN00"/>
<evidence type="ECO:0000313" key="2">
    <source>
        <dbReference type="EMBL" id="AWN22584.1"/>
    </source>
</evidence>
<dbReference type="Gene3D" id="3.30.460.10">
    <property type="entry name" value="Beta Polymerase, domain 2"/>
    <property type="match status" value="1"/>
</dbReference>
<accession>A0A2Z3JN00</accession>
<keyword evidence="3" id="KW-1185">Reference proteome</keyword>
<dbReference type="OrthoDB" id="9801824at2"/>
<dbReference type="GO" id="GO:0015969">
    <property type="term" value="P:guanosine tetraphosphate metabolic process"/>
    <property type="evidence" value="ECO:0007669"/>
    <property type="project" value="InterPro"/>
</dbReference>
<name>A0A2Z3JN00_9DEIO</name>
<protein>
    <submittedName>
        <fullName evidence="2">GTP pyrophosphokinase</fullName>
    </submittedName>
</protein>
<dbReference type="InterPro" id="IPR007685">
    <property type="entry name" value="RelA_SpoT"/>
</dbReference>
<dbReference type="PANTHER" id="PTHR41773">
    <property type="entry name" value="GTP PYROPHOSPHATASE-RELATED"/>
    <property type="match status" value="1"/>
</dbReference>
<gene>
    <name evidence="2" type="ORF">DKM44_04520</name>
</gene>
<sequence>MYRAQHGIYVTLREDAMRLIEGLIEGAGIKIHHLTSRLKTTGSLREKLRRKPGRYRQLSDVTDLVGVRIITYFEQDVAAVSRALEAVFDIDWDNSVDKSKVHDPDRFGYMGVHYVMRFESREYAGGYSPRFEVQIRSILQHAWAEIEHDLGYKSRAAVPREVQRRFYRLAGLLEVADEEFMAIHRLSQDYVATLPERIAHSPDGVFIDAQSLAYLIHDPLIRGLDLEVAQALSVPLLDHWPDPDRPQRLASILDYVGVRSVGQLQKELRRLEQVVVQFAAALAPELQGVWTPAGGARLGTSIVHYALWRACSHAGLEADVVARLLDLRGSSTTLEHRVRRIYAQMSDDAGQISGRSH</sequence>
<proteinExistence type="predicted"/>
<dbReference type="KEGG" id="dez:DKM44_04520"/>
<dbReference type="SMART" id="SM00954">
    <property type="entry name" value="RelA_SpoT"/>
    <property type="match status" value="1"/>
</dbReference>
<keyword evidence="2" id="KW-0808">Transferase</keyword>
<dbReference type="InterPro" id="IPR043519">
    <property type="entry name" value="NT_sf"/>
</dbReference>